<evidence type="ECO:0000256" key="1">
    <source>
        <dbReference type="SAM" id="Phobius"/>
    </source>
</evidence>
<reference evidence="2 3" key="1">
    <citation type="journal article" date="2021" name="ISME Commun">
        <title>Automated analysis of genomic sequences facilitates high-throughput and comprehensive description of bacteria.</title>
        <authorList>
            <person name="Hitch T.C.A."/>
        </authorList>
    </citation>
    <scope>NUCLEOTIDE SEQUENCE [LARGE SCALE GENOMIC DNA]</scope>
    <source>
        <strain evidence="2 3">Sanger_109</strain>
    </source>
</reference>
<dbReference type="InterPro" id="IPR014245">
    <property type="entry name" value="Spore_III_AF"/>
</dbReference>
<comment type="caution">
    <text evidence="2">The sequence shown here is derived from an EMBL/GenBank/DDBJ whole genome shotgun (WGS) entry which is preliminary data.</text>
</comment>
<dbReference type="Pfam" id="PF09581">
    <property type="entry name" value="Spore_III_AF"/>
    <property type="match status" value="1"/>
</dbReference>
<keyword evidence="1" id="KW-0472">Membrane</keyword>
<dbReference type="Proteomes" id="UP001652442">
    <property type="component" value="Unassembled WGS sequence"/>
</dbReference>
<evidence type="ECO:0000313" key="3">
    <source>
        <dbReference type="Proteomes" id="UP001652442"/>
    </source>
</evidence>
<keyword evidence="3" id="KW-1185">Reference proteome</keyword>
<evidence type="ECO:0000313" key="2">
    <source>
        <dbReference type="EMBL" id="MCU6760973.1"/>
    </source>
</evidence>
<dbReference type="EMBL" id="JAOQJQ010000001">
    <property type="protein sequence ID" value="MCU6760973.1"/>
    <property type="molecule type" value="Genomic_DNA"/>
</dbReference>
<gene>
    <name evidence="2" type="ORF">OCV88_01315</name>
</gene>
<sequence length="194" mass="22411">MDAIFGWVKTLIFFSLFLTIFMQLIPEKKYRKYIRFFAGMIFIILAVSPVFKFFSKGDLSENIFEQFAYQQESEKVSLDFEYMESQQQEYYQEQVKQAASELIDKAAAEQGFEMTGSSIELKEGSGEPEKITVFVREADETKEQERTAVEEIKIKIADDGGEKKEVSAARSGKLKEEIVSLFEIPEDQIQILEE</sequence>
<proteinExistence type="predicted"/>
<protein>
    <submittedName>
        <fullName evidence="2">Stage III sporulation protein AF</fullName>
    </submittedName>
</protein>
<feature type="transmembrane region" description="Helical" evidence="1">
    <location>
        <begin position="33"/>
        <end position="54"/>
    </location>
</feature>
<accession>A0ABT2TFK6</accession>
<name>A0ABT2TFK6_9FIRM</name>
<feature type="transmembrane region" description="Helical" evidence="1">
    <location>
        <begin position="6"/>
        <end position="26"/>
    </location>
</feature>
<dbReference type="RefSeq" id="WP_158423848.1">
    <property type="nucleotide sequence ID" value="NZ_JAOQJQ010000001.1"/>
</dbReference>
<organism evidence="2 3">
    <name type="scientific">Brotonthovivens ammoniilytica</name>
    <dbReference type="NCBI Taxonomy" id="2981725"/>
    <lineage>
        <taxon>Bacteria</taxon>
        <taxon>Bacillati</taxon>
        <taxon>Bacillota</taxon>
        <taxon>Clostridia</taxon>
        <taxon>Lachnospirales</taxon>
        <taxon>Lachnospiraceae</taxon>
        <taxon>Brotonthovivens</taxon>
    </lineage>
</organism>
<keyword evidence="1" id="KW-0812">Transmembrane</keyword>
<keyword evidence="1" id="KW-1133">Transmembrane helix</keyword>